<dbReference type="Proteomes" id="UP001163726">
    <property type="component" value="Chromosome"/>
</dbReference>
<dbReference type="NCBIfam" id="TIGR02978">
    <property type="entry name" value="phageshock_pspC"/>
    <property type="match status" value="1"/>
</dbReference>
<dbReference type="PANTHER" id="PTHR33885:SF3">
    <property type="entry name" value="PHAGE SHOCK PROTEIN C"/>
    <property type="match status" value="1"/>
</dbReference>
<comment type="subcellular location">
    <subcellularLocation>
        <location evidence="1">Cell membrane</location>
        <topology evidence="1">Single-pass membrane protein</topology>
    </subcellularLocation>
</comment>
<evidence type="ECO:0000256" key="5">
    <source>
        <dbReference type="ARBA" id="ARBA00023136"/>
    </source>
</evidence>
<keyword evidence="4 7" id="KW-1133">Transmembrane helix</keyword>
<name>A0ABY7AMS0_9ALTE</name>
<keyword evidence="3 7" id="KW-0812">Transmembrane</keyword>
<reference evidence="9" key="1">
    <citation type="submission" date="2022-10" db="EMBL/GenBank/DDBJ databases">
        <title>Catenovulum adriacola sp. nov. isolated in the Harbour of Susak.</title>
        <authorList>
            <person name="Schoch T."/>
            <person name="Reich S.J."/>
            <person name="Stoeferle S."/>
            <person name="Flaiz M."/>
            <person name="Kazda M."/>
            <person name="Riedel C.U."/>
            <person name="Duerre P."/>
        </authorList>
    </citation>
    <scope>NUCLEOTIDE SEQUENCE</scope>
    <source>
        <strain evidence="9">TS8</strain>
    </source>
</reference>
<evidence type="ECO:0000313" key="9">
    <source>
        <dbReference type="EMBL" id="WAJ69634.1"/>
    </source>
</evidence>
<dbReference type="EMBL" id="CP109965">
    <property type="protein sequence ID" value="WAJ69634.1"/>
    <property type="molecule type" value="Genomic_DNA"/>
</dbReference>
<organism evidence="9 10">
    <name type="scientific">Catenovulum adriaticum</name>
    <dbReference type="NCBI Taxonomy" id="2984846"/>
    <lineage>
        <taxon>Bacteria</taxon>
        <taxon>Pseudomonadati</taxon>
        <taxon>Pseudomonadota</taxon>
        <taxon>Gammaproteobacteria</taxon>
        <taxon>Alteromonadales</taxon>
        <taxon>Alteromonadaceae</taxon>
        <taxon>Catenovulum</taxon>
    </lineage>
</organism>
<dbReference type="Pfam" id="PF04024">
    <property type="entry name" value="PspC"/>
    <property type="match status" value="1"/>
</dbReference>
<sequence>MNKPNTRLTRDIKHARIAGVCAGIARHFSLETWVVRIITFGALFFSGSLILFAYIAAWLILEPDNKPDDRRDSNSYGQNNFGYDDYHFDIKENTWRSGEPPKQALVTIANGYQKLEQRIQQMEKHVTSQRFQVEREINKL</sequence>
<dbReference type="InterPro" id="IPR052027">
    <property type="entry name" value="PspC"/>
</dbReference>
<evidence type="ECO:0000256" key="3">
    <source>
        <dbReference type="ARBA" id="ARBA00022692"/>
    </source>
</evidence>
<dbReference type="PANTHER" id="PTHR33885">
    <property type="entry name" value="PHAGE SHOCK PROTEIN C"/>
    <property type="match status" value="1"/>
</dbReference>
<feature type="domain" description="Phage shock protein PspC N-terminal" evidence="8">
    <location>
        <begin position="7"/>
        <end position="62"/>
    </location>
</feature>
<evidence type="ECO:0000259" key="8">
    <source>
        <dbReference type="Pfam" id="PF04024"/>
    </source>
</evidence>
<feature type="transmembrane region" description="Helical" evidence="7">
    <location>
        <begin position="37"/>
        <end position="61"/>
    </location>
</feature>
<keyword evidence="6" id="KW-0175">Coiled coil</keyword>
<proteinExistence type="predicted"/>
<dbReference type="InterPro" id="IPR007168">
    <property type="entry name" value="Phageshock_PspC_N"/>
</dbReference>
<dbReference type="InterPro" id="IPR014320">
    <property type="entry name" value="Phageshock_PspC"/>
</dbReference>
<evidence type="ECO:0000313" key="10">
    <source>
        <dbReference type="Proteomes" id="UP001163726"/>
    </source>
</evidence>
<keyword evidence="5 7" id="KW-0472">Membrane</keyword>
<evidence type="ECO:0000256" key="6">
    <source>
        <dbReference type="SAM" id="Coils"/>
    </source>
</evidence>
<keyword evidence="10" id="KW-1185">Reference proteome</keyword>
<evidence type="ECO:0000256" key="1">
    <source>
        <dbReference type="ARBA" id="ARBA00004162"/>
    </source>
</evidence>
<evidence type="ECO:0000256" key="2">
    <source>
        <dbReference type="ARBA" id="ARBA00022475"/>
    </source>
</evidence>
<accession>A0ABY7AMS0</accession>
<dbReference type="RefSeq" id="WP_268073918.1">
    <property type="nucleotide sequence ID" value="NZ_CP109965.1"/>
</dbReference>
<feature type="coiled-coil region" evidence="6">
    <location>
        <begin position="105"/>
        <end position="132"/>
    </location>
</feature>
<keyword evidence="2" id="KW-1003">Cell membrane</keyword>
<evidence type="ECO:0000256" key="7">
    <source>
        <dbReference type="SAM" id="Phobius"/>
    </source>
</evidence>
<protein>
    <submittedName>
        <fullName evidence="9">Envelope stress response membrane protein PspC</fullName>
    </submittedName>
</protein>
<gene>
    <name evidence="9" type="primary">pspC</name>
    <name evidence="9" type="ORF">OLW01_10750</name>
</gene>
<evidence type="ECO:0000256" key="4">
    <source>
        <dbReference type="ARBA" id="ARBA00022989"/>
    </source>
</evidence>